<evidence type="ECO:0000259" key="1">
    <source>
        <dbReference type="Pfam" id="PF00155"/>
    </source>
</evidence>
<dbReference type="Proteomes" id="UP000053176">
    <property type="component" value="Unassembled WGS sequence"/>
</dbReference>
<sequence>MVITNGVAHGIWTAMATVLEPGDVVGTETLTQTANLINASVMKLRHRGIAIDDQGVIPEALEEAHRRQPIKLLSLTPCYNNPTGSLMGEERRAEIAKIARKYDLTIIENDIFGPLIPNRPKPLWAFAPERTYYVTSFTKAVMPGLRTGFLCGPPGTVSRLISRLRATGYMSNTWTAEVVANWIFDGTVDKLIAWQREQLAERSKILKKTFSAYQIVSHPYALHAWLTLPEQWRSQTFFEQARLRRLLVTPPDPFIVGRGEDPHAVRLAIGDTVRDRHDFLSGIRRIAGLLLEDPEPPPQIFQELA</sequence>
<dbReference type="GO" id="GO:0030170">
    <property type="term" value="F:pyridoxal phosphate binding"/>
    <property type="evidence" value="ECO:0007669"/>
    <property type="project" value="InterPro"/>
</dbReference>
<dbReference type="InterPro" id="IPR051446">
    <property type="entry name" value="HTH_trans_reg/aminotransferase"/>
</dbReference>
<feature type="domain" description="Aminotransferase class I/classII large" evidence="1">
    <location>
        <begin position="2"/>
        <end position="269"/>
    </location>
</feature>
<gene>
    <name evidence="2" type="ORF">AU467_11155</name>
</gene>
<dbReference type="CDD" id="cd00609">
    <property type="entry name" value="AAT_like"/>
    <property type="match status" value="1"/>
</dbReference>
<dbReference type="SUPFAM" id="SSF53383">
    <property type="entry name" value="PLP-dependent transferases"/>
    <property type="match status" value="1"/>
</dbReference>
<dbReference type="InterPro" id="IPR015424">
    <property type="entry name" value="PyrdxlP-dep_Trfase"/>
</dbReference>
<dbReference type="InterPro" id="IPR015422">
    <property type="entry name" value="PyrdxlP-dep_Trfase_small"/>
</dbReference>
<reference evidence="2 3" key="1">
    <citation type="submission" date="2015-12" db="EMBL/GenBank/DDBJ databases">
        <title>Draft genome sequence of Mesorhizobium sp. UFLA 01-765, a multitolerant efficient symbiont and plant-growth promoting strain isolated from Zn-mining soil using Leucaena leucocephala as a trap plant.</title>
        <authorList>
            <person name="Rangel W.M."/>
            <person name="Thijs S."/>
            <person name="Longatti S.M."/>
            <person name="Moreira F.M."/>
            <person name="Weyens N."/>
            <person name="Vangronsveld J."/>
            <person name="Van Hamme J.D."/>
            <person name="Bottos E.M."/>
            <person name="Rineau F."/>
        </authorList>
    </citation>
    <scope>NUCLEOTIDE SEQUENCE [LARGE SCALE GENOMIC DNA]</scope>
    <source>
        <strain evidence="2 3">UFLA 01-765</strain>
    </source>
</reference>
<evidence type="ECO:0000313" key="2">
    <source>
        <dbReference type="EMBL" id="KUM28702.1"/>
    </source>
</evidence>
<dbReference type="EMBL" id="LPWA01000002">
    <property type="protein sequence ID" value="KUM28702.1"/>
    <property type="molecule type" value="Genomic_DNA"/>
</dbReference>
<name>A0A117N547_RHILI</name>
<comment type="caution">
    <text evidence="2">The sequence shown here is derived from an EMBL/GenBank/DDBJ whole genome shotgun (WGS) entry which is preliminary data.</text>
</comment>
<dbReference type="InterPro" id="IPR004839">
    <property type="entry name" value="Aminotransferase_I/II_large"/>
</dbReference>
<evidence type="ECO:0000313" key="3">
    <source>
        <dbReference type="Proteomes" id="UP000053176"/>
    </source>
</evidence>
<dbReference type="Gene3D" id="3.40.640.10">
    <property type="entry name" value="Type I PLP-dependent aspartate aminotransferase-like (Major domain)"/>
    <property type="match status" value="1"/>
</dbReference>
<dbReference type="Pfam" id="PF00155">
    <property type="entry name" value="Aminotran_1_2"/>
    <property type="match status" value="1"/>
</dbReference>
<organism evidence="2 3">
    <name type="scientific">Rhizobium loti</name>
    <name type="common">Mesorhizobium loti</name>
    <dbReference type="NCBI Taxonomy" id="381"/>
    <lineage>
        <taxon>Bacteria</taxon>
        <taxon>Pseudomonadati</taxon>
        <taxon>Pseudomonadota</taxon>
        <taxon>Alphaproteobacteria</taxon>
        <taxon>Hyphomicrobiales</taxon>
        <taxon>Phyllobacteriaceae</taxon>
        <taxon>Mesorhizobium</taxon>
    </lineage>
</organism>
<proteinExistence type="predicted"/>
<accession>A0A117N547</accession>
<dbReference type="PANTHER" id="PTHR46577">
    <property type="entry name" value="HTH-TYPE TRANSCRIPTIONAL REGULATORY PROTEIN GABR"/>
    <property type="match status" value="1"/>
</dbReference>
<protein>
    <recommendedName>
        <fullName evidence="1">Aminotransferase class I/classII large domain-containing protein</fullName>
    </recommendedName>
</protein>
<dbReference type="PANTHER" id="PTHR46577:SF1">
    <property type="entry name" value="HTH-TYPE TRANSCRIPTIONAL REGULATORY PROTEIN GABR"/>
    <property type="match status" value="1"/>
</dbReference>
<dbReference type="Gene3D" id="3.90.1150.10">
    <property type="entry name" value="Aspartate Aminotransferase, domain 1"/>
    <property type="match status" value="1"/>
</dbReference>
<dbReference type="AlphaFoldDB" id="A0A117N547"/>
<dbReference type="InterPro" id="IPR015421">
    <property type="entry name" value="PyrdxlP-dep_Trfase_major"/>
</dbReference>